<feature type="compositionally biased region" description="Polar residues" evidence="1">
    <location>
        <begin position="1"/>
        <end position="12"/>
    </location>
</feature>
<evidence type="ECO:0000313" key="2">
    <source>
        <dbReference type="EMBL" id="KAG9234955.1"/>
    </source>
</evidence>
<feature type="compositionally biased region" description="Low complexity" evidence="1">
    <location>
        <begin position="206"/>
        <end position="217"/>
    </location>
</feature>
<feature type="region of interest" description="Disordered" evidence="1">
    <location>
        <begin position="1"/>
        <end position="31"/>
    </location>
</feature>
<name>A0A9P7YK03_9HELO</name>
<dbReference type="EMBL" id="MU251446">
    <property type="protein sequence ID" value="KAG9234955.1"/>
    <property type="molecule type" value="Genomic_DNA"/>
</dbReference>
<proteinExistence type="predicted"/>
<feature type="region of interest" description="Disordered" evidence="1">
    <location>
        <begin position="206"/>
        <end position="231"/>
    </location>
</feature>
<organism evidence="2 3">
    <name type="scientific">Amylocarpus encephaloides</name>
    <dbReference type="NCBI Taxonomy" id="45428"/>
    <lineage>
        <taxon>Eukaryota</taxon>
        <taxon>Fungi</taxon>
        <taxon>Dikarya</taxon>
        <taxon>Ascomycota</taxon>
        <taxon>Pezizomycotina</taxon>
        <taxon>Leotiomycetes</taxon>
        <taxon>Helotiales</taxon>
        <taxon>Helotiales incertae sedis</taxon>
        <taxon>Amylocarpus</taxon>
    </lineage>
</organism>
<reference evidence="2" key="1">
    <citation type="journal article" date="2021" name="IMA Fungus">
        <title>Genomic characterization of three marine fungi, including Emericellopsis atlantica sp. nov. with signatures of a generalist lifestyle and marine biomass degradation.</title>
        <authorList>
            <person name="Hagestad O.C."/>
            <person name="Hou L."/>
            <person name="Andersen J.H."/>
            <person name="Hansen E.H."/>
            <person name="Altermark B."/>
            <person name="Li C."/>
            <person name="Kuhnert E."/>
            <person name="Cox R.J."/>
            <person name="Crous P.W."/>
            <person name="Spatafora J.W."/>
            <person name="Lail K."/>
            <person name="Amirebrahimi M."/>
            <person name="Lipzen A."/>
            <person name="Pangilinan J."/>
            <person name="Andreopoulos W."/>
            <person name="Hayes R.D."/>
            <person name="Ng V."/>
            <person name="Grigoriev I.V."/>
            <person name="Jackson S.A."/>
            <person name="Sutton T.D.S."/>
            <person name="Dobson A.D.W."/>
            <person name="Rama T."/>
        </authorList>
    </citation>
    <scope>NUCLEOTIDE SEQUENCE</scope>
    <source>
        <strain evidence="2">TRa018bII</strain>
    </source>
</reference>
<dbReference type="Proteomes" id="UP000824998">
    <property type="component" value="Unassembled WGS sequence"/>
</dbReference>
<comment type="caution">
    <text evidence="2">The sequence shown here is derived from an EMBL/GenBank/DDBJ whole genome shotgun (WGS) entry which is preliminary data.</text>
</comment>
<dbReference type="AlphaFoldDB" id="A0A9P7YK03"/>
<gene>
    <name evidence="2" type="ORF">BJ875DRAFT_495430</name>
</gene>
<feature type="compositionally biased region" description="Basic residues" evidence="1">
    <location>
        <begin position="73"/>
        <end position="99"/>
    </location>
</feature>
<evidence type="ECO:0000256" key="1">
    <source>
        <dbReference type="SAM" id="MobiDB-lite"/>
    </source>
</evidence>
<protein>
    <submittedName>
        <fullName evidence="2">Uncharacterized protein</fullName>
    </submittedName>
</protein>
<evidence type="ECO:0000313" key="3">
    <source>
        <dbReference type="Proteomes" id="UP000824998"/>
    </source>
</evidence>
<feature type="region of interest" description="Disordered" evidence="1">
    <location>
        <begin position="47"/>
        <end position="99"/>
    </location>
</feature>
<accession>A0A9P7YK03</accession>
<sequence length="231" mass="24997">MDTQQTQATEGTKTTEEASMDKTVAAHSGVVVQPAAQLDIVRYRGAKISSSSNRTSKNHKSHCKKATPASTKSKGKMKSKTKAKAKPPKSKNTKSTRPKAIRIEVALPSILTLPANCRHIVDASSHFLPCYGPSFTGVNDFLASQNALVQEADALLKEASPLPSHLPCNNSNLYNDMTRSIGGYEQAFAQRSQVEMENDPIYASTLSSLSESPSGNSRFVMAWDPTSPRSR</sequence>
<feature type="compositionally biased region" description="Basic residues" evidence="1">
    <location>
        <begin position="56"/>
        <end position="65"/>
    </location>
</feature>
<keyword evidence="3" id="KW-1185">Reference proteome</keyword>